<dbReference type="Proteomes" id="UP000006365">
    <property type="component" value="Chromosome"/>
</dbReference>
<proteinExistence type="predicted"/>
<sequence>MKENRILRDVEKYVKSYLNTHVTSPCVQMLRNDPHCHLRVVSILSRVRYLSEQILRYGCEVDKAHLSSLSRDELERRVQVLTDFIESENTETNHEANGYLMTGSSQKHLIAYVSREFNWVIVSIMSASYISALVLTRSVFELLVGVATRMEGGMKDRVDKITFLEASERKQILKLWNRLCGWGHPYGRWVKEICPIYIQHEPFFHSRLCGLCLDELCNVLDLYAVTALSKYEIPIDPQCLPMQDPTGILAGLGMLSRRLENGNTKKANKPDADDG</sequence>
<dbReference type="EMBL" id="CP002364">
    <property type="protein sequence ID" value="ADW16421.1"/>
    <property type="molecule type" value="Genomic_DNA"/>
</dbReference>
<dbReference type="AlphaFoldDB" id="A0A7U4DMX5"/>
<evidence type="ECO:0000313" key="2">
    <source>
        <dbReference type="Proteomes" id="UP000006365"/>
    </source>
</evidence>
<organism evidence="1 2">
    <name type="scientific">Desulfobulbus propionicus (strain ATCC 33891 / DSM 2032 / VKM B-1956 / 1pr3)</name>
    <dbReference type="NCBI Taxonomy" id="577650"/>
    <lineage>
        <taxon>Bacteria</taxon>
        <taxon>Pseudomonadati</taxon>
        <taxon>Thermodesulfobacteriota</taxon>
        <taxon>Desulfobulbia</taxon>
        <taxon>Desulfobulbales</taxon>
        <taxon>Desulfobulbaceae</taxon>
        <taxon>Desulfobulbus</taxon>
    </lineage>
</organism>
<protein>
    <submittedName>
        <fullName evidence="1">Uncharacterized protein</fullName>
    </submittedName>
</protein>
<gene>
    <name evidence="1" type="ordered locus">Despr_0234</name>
</gene>
<dbReference type="RefSeq" id="WP_015722969.1">
    <property type="nucleotide sequence ID" value="NC_014972.1"/>
</dbReference>
<accession>A0A7U4DMX5</accession>
<name>A0A7U4DMX5_DESPD</name>
<dbReference type="KEGG" id="dpr:Despr_0234"/>
<evidence type="ECO:0000313" key="1">
    <source>
        <dbReference type="EMBL" id="ADW16421.1"/>
    </source>
</evidence>
<reference evidence="1 2" key="1">
    <citation type="journal article" date="2011" name="Stand. Genomic Sci.">
        <title>Complete genome sequence of Desulfobulbus propionicus type strain (1pr3).</title>
        <authorList>
            <person name="Pagani I."/>
            <person name="Lapidus A."/>
            <person name="Nolan M."/>
            <person name="Lucas S."/>
            <person name="Hammon N."/>
            <person name="Deshpande S."/>
            <person name="Cheng J.F."/>
            <person name="Chertkov O."/>
            <person name="Davenport K."/>
            <person name="Tapia R."/>
            <person name="Han C."/>
            <person name="Goodwin L."/>
            <person name="Pitluck S."/>
            <person name="Liolios K."/>
            <person name="Mavromatis K."/>
            <person name="Ivanova N."/>
            <person name="Mikhailova N."/>
            <person name="Pati A."/>
            <person name="Chen A."/>
            <person name="Palaniappan K."/>
            <person name="Land M."/>
            <person name="Hauser L."/>
            <person name="Chang Y.J."/>
            <person name="Jeffries C.D."/>
            <person name="Detter J.C."/>
            <person name="Brambilla E."/>
            <person name="Kannan K.P."/>
            <person name="Djao O.D."/>
            <person name="Rohde M."/>
            <person name="Pukall R."/>
            <person name="Spring S."/>
            <person name="Goker M."/>
            <person name="Sikorski J."/>
            <person name="Woyke T."/>
            <person name="Bristow J."/>
            <person name="Eisen J.A."/>
            <person name="Markowitz V."/>
            <person name="Hugenholtz P."/>
            <person name="Kyrpides N.C."/>
            <person name="Klenk H.P."/>
        </authorList>
    </citation>
    <scope>NUCLEOTIDE SEQUENCE [LARGE SCALE GENOMIC DNA]</scope>
    <source>
        <strain evidence="2">ATCC 33891 / DSM 2032 / 1pr3</strain>
    </source>
</reference>
<keyword evidence="2" id="KW-1185">Reference proteome</keyword>